<dbReference type="PROSITE" id="PS00108">
    <property type="entry name" value="PROTEIN_KINASE_ST"/>
    <property type="match status" value="1"/>
</dbReference>
<feature type="domain" description="Cyclic nucleotide-binding" evidence="18">
    <location>
        <begin position="245"/>
        <end position="360"/>
    </location>
</feature>
<feature type="binding site" evidence="14">
    <location>
        <begin position="517"/>
        <end position="525"/>
    </location>
    <ligand>
        <name>ATP</name>
        <dbReference type="ChEBI" id="CHEBI:30616"/>
    </ligand>
</feature>
<keyword evidence="7 12" id="KW-0418">Kinase</keyword>
<dbReference type="GO" id="GO:0030553">
    <property type="term" value="F:cGMP binding"/>
    <property type="evidence" value="ECO:0007669"/>
    <property type="project" value="UniProtKB-KW"/>
</dbReference>
<dbReference type="InterPro" id="IPR000961">
    <property type="entry name" value="AGC-kinase_C"/>
</dbReference>
<dbReference type="OrthoDB" id="63267at2759"/>
<dbReference type="PROSITE" id="PS51285">
    <property type="entry name" value="AGC_KINASE_CTER"/>
    <property type="match status" value="1"/>
</dbReference>
<keyword evidence="9 12" id="KW-0142">cGMP-binding</keyword>
<dbReference type="InterPro" id="IPR011009">
    <property type="entry name" value="Kinase-like_dom_sf"/>
</dbReference>
<keyword evidence="6 12" id="KW-0547">Nucleotide-binding</keyword>
<comment type="similarity">
    <text evidence="1 12">Belongs to the protein kinase superfamily. AGC Ser/Thr protein kinase family. cGMP subfamily.</text>
</comment>
<dbReference type="Gene3D" id="3.30.200.20">
    <property type="entry name" value="Phosphorylase Kinase, domain 1"/>
    <property type="match status" value="1"/>
</dbReference>
<dbReference type="RefSeq" id="XP_014244771.1">
    <property type="nucleotide sequence ID" value="XM_014389285.2"/>
</dbReference>
<dbReference type="PANTHER" id="PTHR24353">
    <property type="entry name" value="CYCLIC NUCLEOTIDE-DEPENDENT PROTEIN KINASE"/>
    <property type="match status" value="1"/>
</dbReference>
<accession>A0A8I6RJ03</accession>
<dbReference type="CDD" id="cd05572">
    <property type="entry name" value="STKc_cGK"/>
    <property type="match status" value="1"/>
</dbReference>
<dbReference type="SMART" id="SM00133">
    <property type="entry name" value="S_TK_X"/>
    <property type="match status" value="1"/>
</dbReference>
<dbReference type="Pfam" id="PF00069">
    <property type="entry name" value="Pkinase"/>
    <property type="match status" value="1"/>
</dbReference>
<evidence type="ECO:0000256" key="4">
    <source>
        <dbReference type="ARBA" id="ARBA00022535"/>
    </source>
</evidence>
<dbReference type="FunFam" id="2.60.120.10:FF:000064">
    <property type="entry name" value="cGMP-dependent protein kinase, isozyme"/>
    <property type="match status" value="1"/>
</dbReference>
<dbReference type="PROSITE" id="PS00889">
    <property type="entry name" value="CNMP_BINDING_2"/>
    <property type="match status" value="2"/>
</dbReference>
<reference evidence="20" key="1">
    <citation type="submission" date="2022-01" db="UniProtKB">
        <authorList>
            <consortium name="EnsemblMetazoa"/>
        </authorList>
    </citation>
    <scope>IDENTIFICATION</scope>
</reference>
<dbReference type="GO" id="GO:0004692">
    <property type="term" value="F:cGMP-dependent protein kinase activity"/>
    <property type="evidence" value="ECO:0007669"/>
    <property type="project" value="UniProtKB-EC"/>
</dbReference>
<dbReference type="PROSITE" id="PS50011">
    <property type="entry name" value="PROTEIN_KINASE_DOM"/>
    <property type="match status" value="1"/>
</dbReference>
<dbReference type="PANTHER" id="PTHR24353:SF147">
    <property type="entry name" value="CGMP-DEPENDENT SERINE_THREONIN PROTEIN KINASE-RELATED"/>
    <property type="match status" value="1"/>
</dbReference>
<dbReference type="SUPFAM" id="SSF51206">
    <property type="entry name" value="cAMP-binding domain-like"/>
    <property type="match status" value="2"/>
</dbReference>
<keyword evidence="5 12" id="KW-0808">Transferase</keyword>
<evidence type="ECO:0000256" key="3">
    <source>
        <dbReference type="ARBA" id="ARBA00022527"/>
    </source>
</evidence>
<dbReference type="EC" id="2.7.11.12" evidence="2 12"/>
<evidence type="ECO:0000256" key="16">
    <source>
        <dbReference type="SAM" id="MobiDB-lite"/>
    </source>
</evidence>
<dbReference type="InterPro" id="IPR002374">
    <property type="entry name" value="cGMP_dep_kinase"/>
</dbReference>
<keyword evidence="21" id="KW-1185">Reference proteome</keyword>
<dbReference type="GO" id="GO:0005524">
    <property type="term" value="F:ATP binding"/>
    <property type="evidence" value="ECO:0007669"/>
    <property type="project" value="UniProtKB-UniRule"/>
</dbReference>
<dbReference type="SMART" id="SM00100">
    <property type="entry name" value="cNMP"/>
    <property type="match status" value="2"/>
</dbReference>
<dbReference type="AlphaFoldDB" id="A0A8I6RJ03"/>
<evidence type="ECO:0000313" key="21">
    <source>
        <dbReference type="Proteomes" id="UP000494040"/>
    </source>
</evidence>
<evidence type="ECO:0000256" key="14">
    <source>
        <dbReference type="PIRSR" id="PIRSR000559-2"/>
    </source>
</evidence>
<protein>
    <recommendedName>
        <fullName evidence="2 12">cGMP-dependent protein kinase</fullName>
        <ecNumber evidence="2 12">2.7.11.12</ecNumber>
    </recommendedName>
</protein>
<dbReference type="CDD" id="cd00038">
    <property type="entry name" value="CAP_ED"/>
    <property type="match status" value="2"/>
</dbReference>
<evidence type="ECO:0000256" key="12">
    <source>
        <dbReference type="PIRNR" id="PIRNR000559"/>
    </source>
</evidence>
<keyword evidence="3 12" id="KW-0723">Serine/threonine-protein kinase</keyword>
<dbReference type="Proteomes" id="UP000494040">
    <property type="component" value="Unassembled WGS sequence"/>
</dbReference>
<evidence type="ECO:0000256" key="6">
    <source>
        <dbReference type="ARBA" id="ARBA00022741"/>
    </source>
</evidence>
<organism evidence="20 21">
    <name type="scientific">Cimex lectularius</name>
    <name type="common">Bed bug</name>
    <name type="synonym">Acanthia lectularia</name>
    <dbReference type="NCBI Taxonomy" id="79782"/>
    <lineage>
        <taxon>Eukaryota</taxon>
        <taxon>Metazoa</taxon>
        <taxon>Ecdysozoa</taxon>
        <taxon>Arthropoda</taxon>
        <taxon>Hexapoda</taxon>
        <taxon>Insecta</taxon>
        <taxon>Pterygota</taxon>
        <taxon>Neoptera</taxon>
        <taxon>Paraneoptera</taxon>
        <taxon>Hemiptera</taxon>
        <taxon>Heteroptera</taxon>
        <taxon>Panheteroptera</taxon>
        <taxon>Cimicomorpha</taxon>
        <taxon>Cimicidae</taxon>
        <taxon>Cimex</taxon>
    </lineage>
</organism>
<sequence>MDDLRIFDSGLNEDDSKMEGKLISNIEMNGNEYMKANGKDDSVRSLERRLSKLCSREKRVSFKTDQGEDTQKLLDKGRYEQELQKLYGEFVEKRAKREVAGTPEEGPKRAHVCNSLFGTCGAAPVSLSDILADDMGNGAPSKHSEILALKKELRKKDQMLLSLQREIHKLRSVLHQSVNCNKDEFLRTLHQVQGMAGQTQTNKKQGVSAESSGTDQTSGNIQLIQHDKDFKSKQLIKSALLENDFLKNLEPGQMRDIVDCMYSRVCIKGSFLIKEGEAGSHLYVSASGQFEVIKEGAVLGTLGPGKAFGELAILYNCTRTASIRVVENAEVWVLDRRVFKNIMLRSGLQRLEDSISFLQSVPLLHNLSQTLLCKIADSMQLEFYPGGQYIVRQGATGDTFYILSCGNVKVTQKLPGEIQEEEVRTLSRGDYFGEQALLKEDSRTANVIALPPGVECLTLDRESFMLLIGDLSELQEKDYGDKARLSRPPSANSFNDIDNVSEIEHVEFKDLQIVATLGVGGFGRVELVTTASNVFALKCLKKCHIVETQQQTHVYSERDIMFSVRSPFVCRLYQTFRDDKYVYLLMEACLGGEVWSLLRDRTCFDDTTACFITACVILALEYLHTRNIVYRDLKPENLLFDAMGYVKLVDFGFAKKLGTNNGKTWTFCGTPEYVAPEVILNKGHDRSVDYWALGILMHELLTGIPPFSSTDPMKTYTLILKGIESVAFPRHVSKTAQNLIKRLCREVPGERLGSYHGGISDIKKHKWFQGFDWQGLESRTLTPPVTPVVNGPTDVSNFDHFTKDDAIPPDELSGWDNDF</sequence>
<proteinExistence type="inferred from homology"/>
<dbReference type="PIRSF" id="PIRSF000559">
    <property type="entry name" value="cGMP-dep_kinase"/>
    <property type="match status" value="1"/>
</dbReference>
<dbReference type="FunFam" id="1.10.510.10:FF:000210">
    <property type="entry name" value="Non-specific serine/threonine protein kinase"/>
    <property type="match status" value="1"/>
</dbReference>
<dbReference type="InterPro" id="IPR008271">
    <property type="entry name" value="Ser/Thr_kinase_AS"/>
</dbReference>
<dbReference type="InterPro" id="IPR035014">
    <property type="entry name" value="STKc_cGK"/>
</dbReference>
<dbReference type="GO" id="GO:0005737">
    <property type="term" value="C:cytoplasm"/>
    <property type="evidence" value="ECO:0007669"/>
    <property type="project" value="UniProtKB-ARBA"/>
</dbReference>
<evidence type="ECO:0000256" key="9">
    <source>
        <dbReference type="ARBA" id="ARBA00022992"/>
    </source>
</evidence>
<comment type="catalytic activity">
    <reaction evidence="10 12">
        <text>L-threonyl-[protein] + ATP = O-phospho-L-threonyl-[protein] + ADP + H(+)</text>
        <dbReference type="Rhea" id="RHEA:46608"/>
        <dbReference type="Rhea" id="RHEA-COMP:11060"/>
        <dbReference type="Rhea" id="RHEA-COMP:11605"/>
        <dbReference type="ChEBI" id="CHEBI:15378"/>
        <dbReference type="ChEBI" id="CHEBI:30013"/>
        <dbReference type="ChEBI" id="CHEBI:30616"/>
        <dbReference type="ChEBI" id="CHEBI:61977"/>
        <dbReference type="ChEBI" id="CHEBI:456216"/>
        <dbReference type="EC" id="2.7.11.12"/>
    </reaction>
</comment>
<feature type="domain" description="Cyclic nucleotide-binding" evidence="18">
    <location>
        <begin position="363"/>
        <end position="485"/>
    </location>
</feature>
<dbReference type="InterPro" id="IPR017441">
    <property type="entry name" value="Protein_kinase_ATP_BS"/>
</dbReference>
<evidence type="ECO:0000256" key="7">
    <source>
        <dbReference type="ARBA" id="ARBA00022777"/>
    </source>
</evidence>
<dbReference type="InterPro" id="IPR000595">
    <property type="entry name" value="cNMP-bd_dom"/>
</dbReference>
<dbReference type="FunFam" id="2.60.120.10:FF:000072">
    <property type="entry name" value="cGMP-dependent protein kinase"/>
    <property type="match status" value="1"/>
</dbReference>
<evidence type="ECO:0000259" key="19">
    <source>
        <dbReference type="PROSITE" id="PS51285"/>
    </source>
</evidence>
<evidence type="ECO:0000259" key="17">
    <source>
        <dbReference type="PROSITE" id="PS50011"/>
    </source>
</evidence>
<dbReference type="EnsemblMetazoa" id="XM_014389285.2">
    <property type="protein sequence ID" value="XP_014244771.1"/>
    <property type="gene ID" value="LOC106663991"/>
</dbReference>
<evidence type="ECO:0000256" key="10">
    <source>
        <dbReference type="ARBA" id="ARBA00047298"/>
    </source>
</evidence>
<evidence type="ECO:0000256" key="1">
    <source>
        <dbReference type="ARBA" id="ARBA00006352"/>
    </source>
</evidence>
<feature type="domain" description="AGC-kinase C-terminal" evidence="19">
    <location>
        <begin position="769"/>
        <end position="819"/>
    </location>
</feature>
<dbReference type="PROSITE" id="PS50042">
    <property type="entry name" value="CNMP_BINDING_3"/>
    <property type="match status" value="2"/>
</dbReference>
<feature type="region of interest" description="Disordered" evidence="16">
    <location>
        <begin position="196"/>
        <end position="217"/>
    </location>
</feature>
<keyword evidence="4 12" id="KW-0140">cGMP</keyword>
<dbReference type="PROSITE" id="PS00107">
    <property type="entry name" value="PROTEIN_KINASE_ATP"/>
    <property type="match status" value="1"/>
</dbReference>
<dbReference type="Pfam" id="PF00027">
    <property type="entry name" value="cNMP_binding"/>
    <property type="match status" value="2"/>
</dbReference>
<comment type="catalytic activity">
    <reaction evidence="11">
        <text>L-seryl-[protein] + ATP = O-phospho-L-seryl-[protein] + ADP + H(+)</text>
        <dbReference type="Rhea" id="RHEA:17989"/>
        <dbReference type="Rhea" id="RHEA-COMP:9863"/>
        <dbReference type="Rhea" id="RHEA-COMP:11604"/>
        <dbReference type="ChEBI" id="CHEBI:15378"/>
        <dbReference type="ChEBI" id="CHEBI:29999"/>
        <dbReference type="ChEBI" id="CHEBI:30616"/>
        <dbReference type="ChEBI" id="CHEBI:83421"/>
        <dbReference type="ChEBI" id="CHEBI:456216"/>
        <dbReference type="EC" id="2.7.11.12"/>
    </reaction>
</comment>
<feature type="active site" description="Proton acceptor" evidence="13">
    <location>
        <position position="632"/>
    </location>
</feature>
<dbReference type="InterPro" id="IPR018488">
    <property type="entry name" value="cNMP-bd_CS"/>
</dbReference>
<dbReference type="PRINTS" id="PR00104">
    <property type="entry name" value="CGMPKINASE"/>
</dbReference>
<dbReference type="InterPro" id="IPR000719">
    <property type="entry name" value="Prot_kinase_dom"/>
</dbReference>
<dbReference type="InterPro" id="IPR014710">
    <property type="entry name" value="RmlC-like_jellyroll"/>
</dbReference>
<evidence type="ECO:0000313" key="20">
    <source>
        <dbReference type="EnsemblMetazoa" id="XP_014244771.1"/>
    </source>
</evidence>
<dbReference type="Gene3D" id="2.60.120.10">
    <property type="entry name" value="Jelly Rolls"/>
    <property type="match status" value="2"/>
</dbReference>
<dbReference type="GeneID" id="106663991"/>
<dbReference type="SUPFAM" id="SSF56112">
    <property type="entry name" value="Protein kinase-like (PK-like)"/>
    <property type="match status" value="1"/>
</dbReference>
<evidence type="ECO:0000256" key="8">
    <source>
        <dbReference type="ARBA" id="ARBA00022840"/>
    </source>
</evidence>
<evidence type="ECO:0000256" key="13">
    <source>
        <dbReference type="PIRSR" id="PIRSR000559-1"/>
    </source>
</evidence>
<evidence type="ECO:0000256" key="11">
    <source>
        <dbReference type="ARBA" id="ARBA00047462"/>
    </source>
</evidence>
<keyword evidence="8 12" id="KW-0067">ATP-binding</keyword>
<evidence type="ECO:0000256" key="2">
    <source>
        <dbReference type="ARBA" id="ARBA00012428"/>
    </source>
</evidence>
<dbReference type="SMART" id="SM00220">
    <property type="entry name" value="S_TKc"/>
    <property type="match status" value="1"/>
</dbReference>
<evidence type="ECO:0000256" key="5">
    <source>
        <dbReference type="ARBA" id="ARBA00022679"/>
    </source>
</evidence>
<evidence type="ECO:0000256" key="15">
    <source>
        <dbReference type="PROSITE-ProRule" id="PRU10141"/>
    </source>
</evidence>
<feature type="domain" description="Protein kinase" evidence="17">
    <location>
        <begin position="511"/>
        <end position="768"/>
    </location>
</feature>
<name>A0A8I6RJ03_CIMLE</name>
<dbReference type="PROSITE" id="PS00888">
    <property type="entry name" value="CNMP_BINDING_1"/>
    <property type="match status" value="1"/>
</dbReference>
<dbReference type="Gene3D" id="1.10.510.10">
    <property type="entry name" value="Transferase(Phosphotransferase) domain 1"/>
    <property type="match status" value="1"/>
</dbReference>
<feature type="binding site" evidence="14 15">
    <location>
        <position position="538"/>
    </location>
    <ligand>
        <name>ATP</name>
        <dbReference type="ChEBI" id="CHEBI:30616"/>
    </ligand>
</feature>
<dbReference type="InterPro" id="IPR018490">
    <property type="entry name" value="cNMP-bd_dom_sf"/>
</dbReference>
<evidence type="ECO:0000259" key="18">
    <source>
        <dbReference type="PROSITE" id="PS50042"/>
    </source>
</evidence>
<dbReference type="OMA" id="YSYFDRY"/>
<dbReference type="KEGG" id="clec:106663991"/>